<feature type="region of interest" description="Disordered" evidence="1">
    <location>
        <begin position="59"/>
        <end position="78"/>
    </location>
</feature>
<evidence type="ECO:0000313" key="2">
    <source>
        <dbReference type="EMBL" id="ADE75773.1"/>
    </source>
</evidence>
<accession>D5A8A4</accession>
<dbReference type="EMBL" id="BT122389">
    <property type="protein sequence ID" value="ADE75773.1"/>
    <property type="molecule type" value="mRNA"/>
</dbReference>
<dbReference type="AlphaFoldDB" id="D5A8A4"/>
<sequence>MVSEKAKEVAAVKQAASVTIEKPRKANAKPTLKRHVKFGRSKERQLLSNSIQSCKLSNENCRNWPRAPRPSKPAKGGLGRRYKLLSDVLCS</sequence>
<protein>
    <submittedName>
        <fullName evidence="2">Uncharacterized protein</fullName>
    </submittedName>
</protein>
<proteinExistence type="evidence at transcript level"/>
<reference evidence="2" key="1">
    <citation type="submission" date="2010-04" db="EMBL/GenBank/DDBJ databases">
        <authorList>
            <person name="Reid K.E."/>
            <person name="Liao N."/>
            <person name="Chan S."/>
            <person name="Docking R."/>
            <person name="Taylor G."/>
            <person name="Moore R."/>
            <person name="Mayo M."/>
            <person name="Munro S."/>
            <person name="King J."/>
            <person name="Yanchuk A."/>
            <person name="Holt R."/>
            <person name="Jones S."/>
            <person name="Marra M."/>
            <person name="Ritland C.E."/>
            <person name="Ritland K."/>
            <person name="Bohlmann J."/>
        </authorList>
    </citation>
    <scope>NUCLEOTIDE SEQUENCE</scope>
    <source>
        <tissue evidence="2">Buds collected with no treatment. Collection October 2007</tissue>
    </source>
</reference>
<organism evidence="2">
    <name type="scientific">Picea sitchensis</name>
    <name type="common">Sitka spruce</name>
    <name type="synonym">Pinus sitchensis</name>
    <dbReference type="NCBI Taxonomy" id="3332"/>
    <lineage>
        <taxon>Eukaryota</taxon>
        <taxon>Viridiplantae</taxon>
        <taxon>Streptophyta</taxon>
        <taxon>Embryophyta</taxon>
        <taxon>Tracheophyta</taxon>
        <taxon>Spermatophyta</taxon>
        <taxon>Pinopsida</taxon>
        <taxon>Pinidae</taxon>
        <taxon>Conifers I</taxon>
        <taxon>Pinales</taxon>
        <taxon>Pinaceae</taxon>
        <taxon>Picea</taxon>
    </lineage>
</organism>
<name>D5A8A4_PICSI</name>
<evidence type="ECO:0000256" key="1">
    <source>
        <dbReference type="SAM" id="MobiDB-lite"/>
    </source>
</evidence>